<proteinExistence type="predicted"/>
<protein>
    <submittedName>
        <fullName evidence="2">Transcriptional repressor TraM</fullName>
    </submittedName>
</protein>
<dbReference type="SUPFAM" id="SSF109631">
    <property type="entry name" value="Transcriptional repressor TraM"/>
    <property type="match status" value="1"/>
</dbReference>
<feature type="region of interest" description="Disordered" evidence="1">
    <location>
        <begin position="1"/>
        <end position="24"/>
    </location>
</feature>
<accession>A0ABV0BHZ4</accession>
<name>A0ABV0BHZ4_9HYPH</name>
<dbReference type="RefSeq" id="WP_346336591.1">
    <property type="nucleotide sequence ID" value="NZ_JBBYXI010000002.1"/>
</dbReference>
<dbReference type="Pfam" id="PF09228">
    <property type="entry name" value="Prok-TraM"/>
    <property type="match status" value="1"/>
</dbReference>
<feature type="compositionally biased region" description="Basic and acidic residues" evidence="1">
    <location>
        <begin position="13"/>
        <end position="24"/>
    </location>
</feature>
<evidence type="ECO:0000313" key="3">
    <source>
        <dbReference type="Proteomes" id="UP001418637"/>
    </source>
</evidence>
<organism evidence="2 3">
    <name type="scientific">Hohaiivirga grylli</name>
    <dbReference type="NCBI Taxonomy" id="3133970"/>
    <lineage>
        <taxon>Bacteria</taxon>
        <taxon>Pseudomonadati</taxon>
        <taxon>Pseudomonadota</taxon>
        <taxon>Alphaproteobacteria</taxon>
        <taxon>Hyphomicrobiales</taxon>
        <taxon>Methylobacteriaceae</taxon>
        <taxon>Hohaiivirga</taxon>
    </lineage>
</organism>
<dbReference type="EMBL" id="JBBYXI010000002">
    <property type="protein sequence ID" value="MEN3930588.1"/>
    <property type="molecule type" value="Genomic_DNA"/>
</dbReference>
<comment type="caution">
    <text evidence="2">The sequence shown here is derived from an EMBL/GenBank/DDBJ whole genome shotgun (WGS) entry which is preliminary data.</text>
</comment>
<evidence type="ECO:0000256" key="1">
    <source>
        <dbReference type="SAM" id="MobiDB-lite"/>
    </source>
</evidence>
<reference evidence="2 3" key="1">
    <citation type="submission" date="2024-04" db="EMBL/GenBank/DDBJ databases">
        <title>A novel species isolated from cricket.</title>
        <authorList>
            <person name="Wang H.-C."/>
        </authorList>
    </citation>
    <scope>NUCLEOTIDE SEQUENCE [LARGE SCALE GENOMIC DNA]</scope>
    <source>
        <strain evidence="2 3">WL0021</strain>
    </source>
</reference>
<sequence length="100" mass="11590">MKKITNIEASNDNDEHTASDLEDKARVALQEHRRLAASADEAYENLQYAYQQKVPLTDEIFSQLQINYLKAMIEMQFQQDELNKMLNKLGYIPKISTMGH</sequence>
<dbReference type="Proteomes" id="UP001418637">
    <property type="component" value="Unassembled WGS sequence"/>
</dbReference>
<dbReference type="InterPro" id="IPR036336">
    <property type="entry name" value="Tscrpt_rep_TraM_sf"/>
</dbReference>
<keyword evidence="3" id="KW-1185">Reference proteome</keyword>
<dbReference type="InterPro" id="IPR015309">
    <property type="entry name" value="Tscrpt_rep_TraM"/>
</dbReference>
<evidence type="ECO:0000313" key="2">
    <source>
        <dbReference type="EMBL" id="MEN3930588.1"/>
    </source>
</evidence>
<dbReference type="Gene3D" id="1.10.287.160">
    <property type="entry name" value="HR1 repeat"/>
    <property type="match status" value="1"/>
</dbReference>
<gene>
    <name evidence="2" type="ORF">WJT86_05860</name>
</gene>